<dbReference type="RefSeq" id="WP_284251378.1">
    <property type="nucleotide sequence ID" value="NZ_BSUM01000001.1"/>
</dbReference>
<accession>A0AA38CVB1</accession>
<gene>
    <name evidence="2" type="ORF">GCM10025875_26870</name>
</gene>
<organism evidence="2 3">
    <name type="scientific">Litorihabitans aurantiacus</name>
    <dbReference type="NCBI Taxonomy" id="1930061"/>
    <lineage>
        <taxon>Bacteria</taxon>
        <taxon>Bacillati</taxon>
        <taxon>Actinomycetota</taxon>
        <taxon>Actinomycetes</taxon>
        <taxon>Micrococcales</taxon>
        <taxon>Beutenbergiaceae</taxon>
        <taxon>Litorihabitans</taxon>
    </lineage>
</organism>
<dbReference type="AlphaFoldDB" id="A0AA38CVB1"/>
<keyword evidence="3" id="KW-1185">Reference proteome</keyword>
<comment type="caution">
    <text evidence="2">The sequence shown here is derived from an EMBL/GenBank/DDBJ whole genome shotgun (WGS) entry which is preliminary data.</text>
</comment>
<evidence type="ECO:0000256" key="1">
    <source>
        <dbReference type="SAM" id="MobiDB-lite"/>
    </source>
</evidence>
<feature type="region of interest" description="Disordered" evidence="1">
    <location>
        <begin position="115"/>
        <end position="158"/>
    </location>
</feature>
<dbReference type="EMBL" id="BSUM01000001">
    <property type="protein sequence ID" value="GMA32695.1"/>
    <property type="molecule type" value="Genomic_DNA"/>
</dbReference>
<sequence>MSDIDTEITGSPGSIEGTATWLRDTLAPAVEAAGEAITAARRLAGESWNAAAGSDFRGIAQRAIGATDDLDAAVRDLAGDLDDFASELRRCQGLMSDARADARDGDLVVTGFVIGDPGPGLSQPEMPRGRPPTPCGTPTTTTSRPTTRRTRGSASTTP</sequence>
<feature type="compositionally biased region" description="Low complexity" evidence="1">
    <location>
        <begin position="136"/>
        <end position="145"/>
    </location>
</feature>
<name>A0AA38CVB1_9MICO</name>
<reference evidence="2" key="1">
    <citation type="journal article" date="2014" name="Int. J. Syst. Evol. Microbiol.">
        <title>Complete genome sequence of Corynebacterium casei LMG S-19264T (=DSM 44701T), isolated from a smear-ripened cheese.</title>
        <authorList>
            <consortium name="US DOE Joint Genome Institute (JGI-PGF)"/>
            <person name="Walter F."/>
            <person name="Albersmeier A."/>
            <person name="Kalinowski J."/>
            <person name="Ruckert C."/>
        </authorList>
    </citation>
    <scope>NUCLEOTIDE SEQUENCE</scope>
    <source>
        <strain evidence="2">NBRC 112290</strain>
    </source>
</reference>
<protein>
    <submittedName>
        <fullName evidence="2">Uncharacterized protein</fullName>
    </submittedName>
</protein>
<dbReference type="Proteomes" id="UP001157161">
    <property type="component" value="Unassembled WGS sequence"/>
</dbReference>
<evidence type="ECO:0000313" key="2">
    <source>
        <dbReference type="EMBL" id="GMA32695.1"/>
    </source>
</evidence>
<evidence type="ECO:0000313" key="3">
    <source>
        <dbReference type="Proteomes" id="UP001157161"/>
    </source>
</evidence>
<reference evidence="2" key="2">
    <citation type="submission" date="2023-02" db="EMBL/GenBank/DDBJ databases">
        <authorList>
            <person name="Sun Q."/>
            <person name="Mori K."/>
        </authorList>
    </citation>
    <scope>NUCLEOTIDE SEQUENCE</scope>
    <source>
        <strain evidence="2">NBRC 112290</strain>
    </source>
</reference>
<proteinExistence type="predicted"/>